<dbReference type="Proteomes" id="UP000410492">
    <property type="component" value="Unassembled WGS sequence"/>
</dbReference>
<protein>
    <recommendedName>
        <fullName evidence="2">Mos1 transposase HTH domain-containing protein</fullName>
    </recommendedName>
</protein>
<evidence type="ECO:0000313" key="4">
    <source>
        <dbReference type="Proteomes" id="UP000410492"/>
    </source>
</evidence>
<reference evidence="3 4" key="1">
    <citation type="submission" date="2019-01" db="EMBL/GenBank/DDBJ databases">
        <authorList>
            <person name="Sayadi A."/>
        </authorList>
    </citation>
    <scope>NUCLEOTIDE SEQUENCE [LARGE SCALE GENOMIC DNA]</scope>
</reference>
<accession>A0A653BSD1</accession>
<proteinExistence type="predicted"/>
<dbReference type="Gene3D" id="1.10.10.1450">
    <property type="match status" value="1"/>
</dbReference>
<dbReference type="Pfam" id="PF17906">
    <property type="entry name" value="HTH_48"/>
    <property type="match status" value="1"/>
</dbReference>
<name>A0A653BSD1_CALMS</name>
<keyword evidence="4" id="KW-1185">Reference proteome</keyword>
<dbReference type="OrthoDB" id="8189655at2759"/>
<dbReference type="PANTHER" id="PTHR46060:SF1">
    <property type="entry name" value="MARINER MOS1 TRANSPOSASE-LIKE PROTEIN"/>
    <property type="match status" value="1"/>
</dbReference>
<evidence type="ECO:0000256" key="1">
    <source>
        <dbReference type="SAM" id="MobiDB-lite"/>
    </source>
</evidence>
<dbReference type="EMBL" id="CAACVG010004553">
    <property type="protein sequence ID" value="VEN38465.1"/>
    <property type="molecule type" value="Genomic_DNA"/>
</dbReference>
<organism evidence="3 4">
    <name type="scientific">Callosobruchus maculatus</name>
    <name type="common">Southern cowpea weevil</name>
    <name type="synonym">Pulse bruchid</name>
    <dbReference type="NCBI Taxonomy" id="64391"/>
    <lineage>
        <taxon>Eukaryota</taxon>
        <taxon>Metazoa</taxon>
        <taxon>Ecdysozoa</taxon>
        <taxon>Arthropoda</taxon>
        <taxon>Hexapoda</taxon>
        <taxon>Insecta</taxon>
        <taxon>Pterygota</taxon>
        <taxon>Neoptera</taxon>
        <taxon>Endopterygota</taxon>
        <taxon>Coleoptera</taxon>
        <taxon>Polyphaga</taxon>
        <taxon>Cucujiformia</taxon>
        <taxon>Chrysomeloidea</taxon>
        <taxon>Chrysomelidae</taxon>
        <taxon>Bruchinae</taxon>
        <taxon>Bruchini</taxon>
        <taxon>Callosobruchus</taxon>
    </lineage>
</organism>
<dbReference type="AlphaFoldDB" id="A0A653BSD1"/>
<feature type="region of interest" description="Disordered" evidence="1">
    <location>
        <begin position="162"/>
        <end position="181"/>
    </location>
</feature>
<evidence type="ECO:0000313" key="3">
    <source>
        <dbReference type="EMBL" id="VEN38465.1"/>
    </source>
</evidence>
<dbReference type="InterPro" id="IPR041426">
    <property type="entry name" value="Mos1_HTH"/>
</dbReference>
<sequence length="181" mass="20799">MCDKKTEQRVVIKFLVKRGASSAEIMKQLTDVYKDDCLKKTAVYEWAKRFREGRESVEDDSREGAPSTSRTAQNVDRLRVRVLGDRRVSLRMLEDELGINKLCVKWFPKCSQLSRKSFVYPSVKTRFLELRRKEKTGCQMLLPETSLGCSSMTLRPNDRACSGWKRGGGSAPQKPECRNQK</sequence>
<evidence type="ECO:0000259" key="2">
    <source>
        <dbReference type="Pfam" id="PF17906"/>
    </source>
</evidence>
<feature type="domain" description="Mos1 transposase HTH" evidence="2">
    <location>
        <begin position="8"/>
        <end position="53"/>
    </location>
</feature>
<dbReference type="PANTHER" id="PTHR46060">
    <property type="entry name" value="MARINER MOS1 TRANSPOSASE-LIKE PROTEIN"/>
    <property type="match status" value="1"/>
</dbReference>
<dbReference type="InterPro" id="IPR052709">
    <property type="entry name" value="Transposase-MT_Hybrid"/>
</dbReference>
<gene>
    <name evidence="3" type="ORF">CALMAC_LOCUS3358</name>
</gene>